<feature type="compositionally biased region" description="Basic residues" evidence="1">
    <location>
        <begin position="42"/>
        <end position="55"/>
    </location>
</feature>
<feature type="compositionally biased region" description="Basic residues" evidence="1">
    <location>
        <begin position="67"/>
        <end position="76"/>
    </location>
</feature>
<dbReference type="InParanoid" id="C3Z6S9"/>
<evidence type="ECO:0000256" key="1">
    <source>
        <dbReference type="SAM" id="MobiDB-lite"/>
    </source>
</evidence>
<name>C3Z6S9_BRAFL</name>
<feature type="region of interest" description="Disordered" evidence="1">
    <location>
        <begin position="42"/>
        <end position="119"/>
    </location>
</feature>
<reference evidence="2" key="1">
    <citation type="journal article" date="2008" name="Nature">
        <title>The amphioxus genome and the evolution of the chordate karyotype.</title>
        <authorList>
            <consortium name="US DOE Joint Genome Institute (JGI-PGF)"/>
            <person name="Putnam N.H."/>
            <person name="Butts T."/>
            <person name="Ferrier D.E.K."/>
            <person name="Furlong R.F."/>
            <person name="Hellsten U."/>
            <person name="Kawashima T."/>
            <person name="Robinson-Rechavi M."/>
            <person name="Shoguchi E."/>
            <person name="Terry A."/>
            <person name="Yu J.-K."/>
            <person name="Benito-Gutierrez E.L."/>
            <person name="Dubchak I."/>
            <person name="Garcia-Fernandez J."/>
            <person name="Gibson-Brown J.J."/>
            <person name="Grigoriev I.V."/>
            <person name="Horton A.C."/>
            <person name="de Jong P.J."/>
            <person name="Jurka J."/>
            <person name="Kapitonov V.V."/>
            <person name="Kohara Y."/>
            <person name="Kuroki Y."/>
            <person name="Lindquist E."/>
            <person name="Lucas S."/>
            <person name="Osoegawa K."/>
            <person name="Pennacchio L.A."/>
            <person name="Salamov A.A."/>
            <person name="Satou Y."/>
            <person name="Sauka-Spengler T."/>
            <person name="Schmutz J."/>
            <person name="Shin-I T."/>
            <person name="Toyoda A."/>
            <person name="Bronner-Fraser M."/>
            <person name="Fujiyama A."/>
            <person name="Holland L.Z."/>
            <person name="Holland P.W.H."/>
            <person name="Satoh N."/>
            <person name="Rokhsar D.S."/>
        </authorList>
    </citation>
    <scope>NUCLEOTIDE SEQUENCE [LARGE SCALE GENOMIC DNA]</scope>
    <source>
        <strain evidence="2">S238N-H82</strain>
        <tissue evidence="2">Testes</tissue>
    </source>
</reference>
<sequence>MTERHLPQPPPIFADCPAHRAAAPAEIQCVSRSHVLGLRCTKRHTPRRVMRRTARSRSPGQGESRRPKARVARSHAHAVAPGANLWREHRNSPQQQKPGLPPGPGLSAVAAWHEAPSLR</sequence>
<dbReference type="AlphaFoldDB" id="C3Z6S9"/>
<organism>
    <name type="scientific">Branchiostoma floridae</name>
    <name type="common">Florida lancelet</name>
    <name type="synonym">Amphioxus</name>
    <dbReference type="NCBI Taxonomy" id="7739"/>
    <lineage>
        <taxon>Eukaryota</taxon>
        <taxon>Metazoa</taxon>
        <taxon>Chordata</taxon>
        <taxon>Cephalochordata</taxon>
        <taxon>Leptocardii</taxon>
        <taxon>Amphioxiformes</taxon>
        <taxon>Branchiostomatidae</taxon>
        <taxon>Branchiostoma</taxon>
    </lineage>
</organism>
<proteinExistence type="predicted"/>
<accession>C3Z6S9</accession>
<dbReference type="EMBL" id="GG666590">
    <property type="protein sequence ID" value="EEN51525.1"/>
    <property type="molecule type" value="Genomic_DNA"/>
</dbReference>
<evidence type="ECO:0000313" key="2">
    <source>
        <dbReference type="EMBL" id="EEN51525.1"/>
    </source>
</evidence>
<protein>
    <submittedName>
        <fullName evidence="2">Uncharacterized protein</fullName>
    </submittedName>
</protein>
<gene>
    <name evidence="2" type="ORF">BRAFLDRAFT_69081</name>
</gene>